<feature type="domain" description="Release factor glutamine methyltransferase N-terminal" evidence="7">
    <location>
        <begin position="28"/>
        <end position="76"/>
    </location>
</feature>
<comment type="caution">
    <text evidence="8">The sequence shown here is derived from an EMBL/GenBank/DDBJ whole genome shotgun (WGS) entry which is preliminary data.</text>
</comment>
<dbReference type="InterPro" id="IPR019874">
    <property type="entry name" value="RF_methyltr_PrmC"/>
</dbReference>
<name>A0ABW7MTP9_9FLAO</name>
<dbReference type="CDD" id="cd02440">
    <property type="entry name" value="AdoMet_MTases"/>
    <property type="match status" value="1"/>
</dbReference>
<dbReference type="Proteomes" id="UP001610104">
    <property type="component" value="Unassembled WGS sequence"/>
</dbReference>
<dbReference type="InterPro" id="IPR050320">
    <property type="entry name" value="N5-glutamine_MTase"/>
</dbReference>
<dbReference type="Gene3D" id="1.10.8.10">
    <property type="entry name" value="DNA helicase RuvA subunit, C-terminal domain"/>
    <property type="match status" value="1"/>
</dbReference>
<dbReference type="EMBL" id="JBAWKC010000006">
    <property type="protein sequence ID" value="MFH6770191.1"/>
    <property type="molecule type" value="Genomic_DNA"/>
</dbReference>
<dbReference type="InterPro" id="IPR040758">
    <property type="entry name" value="PrmC_N"/>
</dbReference>
<evidence type="ECO:0000313" key="9">
    <source>
        <dbReference type="Proteomes" id="UP001610104"/>
    </source>
</evidence>
<dbReference type="InterPro" id="IPR029063">
    <property type="entry name" value="SAM-dependent_MTases_sf"/>
</dbReference>
<dbReference type="SUPFAM" id="SSF53335">
    <property type="entry name" value="S-adenosyl-L-methionine-dependent methyltransferases"/>
    <property type="match status" value="1"/>
</dbReference>
<dbReference type="PANTHER" id="PTHR18895:SF74">
    <property type="entry name" value="MTRF1L RELEASE FACTOR GLUTAMINE METHYLTRANSFERASE"/>
    <property type="match status" value="1"/>
</dbReference>
<comment type="catalytic activity">
    <reaction evidence="5">
        <text>L-glutaminyl-[peptide chain release factor] + S-adenosyl-L-methionine = N(5)-methyl-L-glutaminyl-[peptide chain release factor] + S-adenosyl-L-homocysteine + H(+)</text>
        <dbReference type="Rhea" id="RHEA:42896"/>
        <dbReference type="Rhea" id="RHEA-COMP:10271"/>
        <dbReference type="Rhea" id="RHEA-COMP:10272"/>
        <dbReference type="ChEBI" id="CHEBI:15378"/>
        <dbReference type="ChEBI" id="CHEBI:30011"/>
        <dbReference type="ChEBI" id="CHEBI:57856"/>
        <dbReference type="ChEBI" id="CHEBI:59789"/>
        <dbReference type="ChEBI" id="CHEBI:61891"/>
        <dbReference type="EC" id="2.1.1.297"/>
    </reaction>
</comment>
<dbReference type="NCBIfam" id="TIGR03534">
    <property type="entry name" value="RF_mod_PrmC"/>
    <property type="match status" value="1"/>
</dbReference>
<evidence type="ECO:0000256" key="5">
    <source>
        <dbReference type="ARBA" id="ARBA00048391"/>
    </source>
</evidence>
<dbReference type="GO" id="GO:0032259">
    <property type="term" value="P:methylation"/>
    <property type="evidence" value="ECO:0007669"/>
    <property type="project" value="UniProtKB-KW"/>
</dbReference>
<dbReference type="RefSeq" id="WP_395439408.1">
    <property type="nucleotide sequence ID" value="NZ_JBAWKC010000006.1"/>
</dbReference>
<dbReference type="GO" id="GO:0102559">
    <property type="term" value="F:peptide chain release factor N(5)-glutamine methyltransferase activity"/>
    <property type="evidence" value="ECO:0007669"/>
    <property type="project" value="UniProtKB-EC"/>
</dbReference>
<feature type="domain" description="Methyltransferase small" evidence="6">
    <location>
        <begin position="110"/>
        <end position="205"/>
    </location>
</feature>
<evidence type="ECO:0000256" key="1">
    <source>
        <dbReference type="ARBA" id="ARBA00012771"/>
    </source>
</evidence>
<evidence type="ECO:0000259" key="6">
    <source>
        <dbReference type="Pfam" id="PF05175"/>
    </source>
</evidence>
<dbReference type="PANTHER" id="PTHR18895">
    <property type="entry name" value="HEMK METHYLTRANSFERASE"/>
    <property type="match status" value="1"/>
</dbReference>
<evidence type="ECO:0000256" key="4">
    <source>
        <dbReference type="ARBA" id="ARBA00022691"/>
    </source>
</evidence>
<keyword evidence="2 8" id="KW-0489">Methyltransferase</keyword>
<dbReference type="EC" id="2.1.1.297" evidence="1"/>
<evidence type="ECO:0000259" key="7">
    <source>
        <dbReference type="Pfam" id="PF17827"/>
    </source>
</evidence>
<evidence type="ECO:0000313" key="8">
    <source>
        <dbReference type="EMBL" id="MFH6770191.1"/>
    </source>
</evidence>
<gene>
    <name evidence="8" type="primary">prmC</name>
    <name evidence="8" type="ORF">V8G56_15680</name>
</gene>
<dbReference type="InterPro" id="IPR002052">
    <property type="entry name" value="DNA_methylase_N6_adenine_CS"/>
</dbReference>
<dbReference type="InterPro" id="IPR007848">
    <property type="entry name" value="Small_mtfrase_dom"/>
</dbReference>
<dbReference type="PROSITE" id="PS00092">
    <property type="entry name" value="N6_MTASE"/>
    <property type="match status" value="1"/>
</dbReference>
<sequence>MKLKELKELFKKELGGLYDVEEIDSFFYILIERYLGLKRIALALKPELSCSEEDMEPIFKAFEDLKREIPIQYILGETEFFGLPFKVNSNVLIPRPETEELVDWILNTQKTLSNNNKLHVLDIGTGSGCIAISLAKNINHAHVYALDVSHEALEAAKKNATLNHVSIEFIEANILKPETWNTAFKDLKFDIIVSNPPYVRALEKAQMKSNVVNNEPHVALFVENEDPLIFYRAITKYAVDNLTDKGYLFFEINEYLGKPMTQLLKSFNFNAIELKQDIFKKDRMIKGITNK</sequence>
<dbReference type="Pfam" id="PF05175">
    <property type="entry name" value="MTS"/>
    <property type="match status" value="1"/>
</dbReference>
<keyword evidence="9" id="KW-1185">Reference proteome</keyword>
<dbReference type="Gene3D" id="3.40.50.150">
    <property type="entry name" value="Vaccinia Virus protein VP39"/>
    <property type="match status" value="1"/>
</dbReference>
<keyword evidence="3 8" id="KW-0808">Transferase</keyword>
<organism evidence="8 9">
    <name type="scientific">Gaetbulibacter aquiaggeris</name>
    <dbReference type="NCBI Taxonomy" id="1735373"/>
    <lineage>
        <taxon>Bacteria</taxon>
        <taxon>Pseudomonadati</taxon>
        <taxon>Bacteroidota</taxon>
        <taxon>Flavobacteriia</taxon>
        <taxon>Flavobacteriales</taxon>
        <taxon>Flavobacteriaceae</taxon>
        <taxon>Gaetbulibacter</taxon>
    </lineage>
</organism>
<protein>
    <recommendedName>
        <fullName evidence="1">peptide chain release factor N(5)-glutamine methyltransferase</fullName>
        <ecNumber evidence="1">2.1.1.297</ecNumber>
    </recommendedName>
</protein>
<dbReference type="Pfam" id="PF17827">
    <property type="entry name" value="PrmC_N"/>
    <property type="match status" value="1"/>
</dbReference>
<evidence type="ECO:0000256" key="2">
    <source>
        <dbReference type="ARBA" id="ARBA00022603"/>
    </source>
</evidence>
<keyword evidence="4" id="KW-0949">S-adenosyl-L-methionine</keyword>
<evidence type="ECO:0000256" key="3">
    <source>
        <dbReference type="ARBA" id="ARBA00022679"/>
    </source>
</evidence>
<accession>A0ABW7MTP9</accession>
<reference evidence="8 9" key="1">
    <citation type="submission" date="2024-02" db="EMBL/GenBank/DDBJ databases">
        <title>A Gaetbulibacter species isolated from tidal flats and genomic insights of their niches.</title>
        <authorList>
            <person name="Ye Y."/>
        </authorList>
    </citation>
    <scope>NUCLEOTIDE SEQUENCE [LARGE SCALE GENOMIC DNA]</scope>
    <source>
        <strain evidence="8 9">KEM-8</strain>
    </source>
</reference>
<dbReference type="NCBIfam" id="TIGR00536">
    <property type="entry name" value="hemK_fam"/>
    <property type="match status" value="1"/>
</dbReference>
<proteinExistence type="predicted"/>
<dbReference type="InterPro" id="IPR004556">
    <property type="entry name" value="HemK-like"/>
</dbReference>